<protein>
    <submittedName>
        <fullName evidence="2">Uncharacterized protein</fullName>
    </submittedName>
</protein>
<accession>A0A183NY54</accession>
<evidence type="ECO:0000256" key="1">
    <source>
        <dbReference type="SAM" id="MobiDB-lite"/>
    </source>
</evidence>
<sequence>MDDSVVTVAKILEAFRIHLSKLDFKCETNDVQPYSSISDHVCFISFQTYDRLGFSAYFINEVLFLSVSRSKGKVDEFPINFSFCLHEVFKTCLIGQSSNTTNGDGFCGHMSNIMGFAEALTPEQISYIYCLGPKYQGQFHFEADICDESLSNQTEIISDLNKLYTSLVFAYNPLSCDGRLCLNQAVNFHQSNQTSLHALMSENVSAVINSSVSDLFIKLGGMHLFYPLFSRLDWPSEKSVAFENKLNVLEILALHPSFANLQLSTPEIPTILVRFIFGLVRMSSTLRSQFVATKGLLIIANALNQSDMKHLTKSLLDEITNFTLYLLKMIKSTHDESNIHSNLTSNVNIYIILIRQMYGYFLSNSELWCKSTLDVQEQLYQFLATDFMEAVSLGYIERIGTIIHCLNALKYYLALTNPRARSGYELCTPDHEIIGSVEKLIKLRTNLLIYLKRLFTRGGITDDEMQLILAFLTTVHEPENIHDVLYLLVSTLIEFPNTCGPVFVRTNGIHCVFKLLTSEDEHVRIYAIKLFGLYLVYGKKLVYDNTIECFALYSLLEERLNSTSPQFTSLIYNALFEVMTECVSPKILINPININKTMSVIKNPAVLKVIAHLIAQSEQTNEILSIKDTFIQHLFIFCSQNPYNKKTILQLSVWQDWLLHLVPLYPNNKTNANFLVKILHLIRILLIYGICHEYGSWQVLVDTLALIHLHICEERSTCLKEKQESCVCLCLKPDYEIHSLRYQRKSVSNRPTIDHRCLRRIADIQWQHHVSNAEVRHRVFGHRDDSVTILIHRLQWLGHVIRMSSQRIQRRALFADSGTVLRKRRGGQYMTWCRGMKESCKGLACIGPSRLLGWGPRDGATQLVKSMLTAKPKCTVDEKDSNLAHTNTSVLFSNKSSTELDSSLGVDLTEYGSCQIKDDQLPSNNALMENNSNNNSNADNNKNVDNNANNSCSSSVCNSDQILDRTPSDSILSYENIEIPPLSLPKTSPNHQPNSPSNHNHNVENKVTTEANNLKKEDKSMKFQLTNFSWSYVHHLLLDDLLCSLENIVVQRVVHRKQSVTSHSSLSTPTHGLRENILKQQTKIGKESVQSPTSIQLKSPTLPSLSSSSVLSLASTELSLSSTAITTSLATNPFIRTPHSNNQASLTDNNFIANNNDDDKIFSQNETNMNVIDPRNESIFTTNMLHIISYLSDMIVGACGGLLPLLAAASSSTSEIGSLESLPGMELSDGIGYLLRLTYLADFCIMDKNINIKLIESERNLPSGSIVRQLLRLCEFMVITYHLFSVK</sequence>
<evidence type="ECO:0000313" key="2">
    <source>
        <dbReference type="EMBL" id="VDP37215.1"/>
    </source>
</evidence>
<dbReference type="PANTHER" id="PTHR13743">
    <property type="entry name" value="BEIGE/BEACH-RELATED"/>
    <property type="match status" value="1"/>
</dbReference>
<gene>
    <name evidence="2" type="ORF">SMTD_LOCUS7040</name>
</gene>
<dbReference type="EMBL" id="UZAL01027958">
    <property type="protein sequence ID" value="VDP37215.1"/>
    <property type="molecule type" value="Genomic_DNA"/>
</dbReference>
<feature type="region of interest" description="Disordered" evidence="1">
    <location>
        <begin position="980"/>
        <end position="1004"/>
    </location>
</feature>
<feature type="compositionally biased region" description="Low complexity" evidence="1">
    <location>
        <begin position="988"/>
        <end position="1000"/>
    </location>
</feature>
<dbReference type="PANTHER" id="PTHR13743:SF112">
    <property type="entry name" value="BEACH DOMAIN-CONTAINING PROTEIN"/>
    <property type="match status" value="1"/>
</dbReference>
<reference evidence="2 3" key="1">
    <citation type="submission" date="2018-11" db="EMBL/GenBank/DDBJ databases">
        <authorList>
            <consortium name="Pathogen Informatics"/>
        </authorList>
    </citation>
    <scope>NUCLEOTIDE SEQUENCE [LARGE SCALE GENOMIC DNA]</scope>
    <source>
        <strain>Denwood</strain>
        <strain evidence="3">Zambia</strain>
    </source>
</reference>
<keyword evidence="3" id="KW-1185">Reference proteome</keyword>
<dbReference type="InterPro" id="IPR016024">
    <property type="entry name" value="ARM-type_fold"/>
</dbReference>
<feature type="compositionally biased region" description="Polar residues" evidence="1">
    <location>
        <begin position="1085"/>
        <end position="1098"/>
    </location>
</feature>
<dbReference type="InterPro" id="IPR050865">
    <property type="entry name" value="BEACH_Domain"/>
</dbReference>
<dbReference type="GO" id="GO:0019901">
    <property type="term" value="F:protein kinase binding"/>
    <property type="evidence" value="ECO:0007669"/>
    <property type="project" value="TreeGrafter"/>
</dbReference>
<dbReference type="GO" id="GO:0008104">
    <property type="term" value="P:intracellular protein localization"/>
    <property type="evidence" value="ECO:0007669"/>
    <property type="project" value="TreeGrafter"/>
</dbReference>
<dbReference type="Proteomes" id="UP000269396">
    <property type="component" value="Unassembled WGS sequence"/>
</dbReference>
<evidence type="ECO:0000313" key="3">
    <source>
        <dbReference type="Proteomes" id="UP000269396"/>
    </source>
</evidence>
<dbReference type="Pfam" id="PF15787">
    <property type="entry name" value="DUF4704"/>
    <property type="match status" value="1"/>
</dbReference>
<dbReference type="GO" id="GO:0016020">
    <property type="term" value="C:membrane"/>
    <property type="evidence" value="ECO:0007669"/>
    <property type="project" value="TreeGrafter"/>
</dbReference>
<feature type="region of interest" description="Disordered" evidence="1">
    <location>
        <begin position="1085"/>
        <end position="1106"/>
    </location>
</feature>
<dbReference type="InterPro" id="IPR031570">
    <property type="entry name" value="NBEA/BDCP_DUF4704"/>
</dbReference>
<dbReference type="STRING" id="31246.A0A183NY54"/>
<organism evidence="2 3">
    <name type="scientific">Schistosoma mattheei</name>
    <dbReference type="NCBI Taxonomy" id="31246"/>
    <lineage>
        <taxon>Eukaryota</taxon>
        <taxon>Metazoa</taxon>
        <taxon>Spiralia</taxon>
        <taxon>Lophotrochozoa</taxon>
        <taxon>Platyhelminthes</taxon>
        <taxon>Trematoda</taxon>
        <taxon>Digenea</taxon>
        <taxon>Strigeidida</taxon>
        <taxon>Schistosomatoidea</taxon>
        <taxon>Schistosomatidae</taxon>
        <taxon>Schistosoma</taxon>
    </lineage>
</organism>
<dbReference type="SUPFAM" id="SSF48371">
    <property type="entry name" value="ARM repeat"/>
    <property type="match status" value="1"/>
</dbReference>
<feature type="compositionally biased region" description="Low complexity" evidence="1">
    <location>
        <begin position="930"/>
        <end position="947"/>
    </location>
</feature>
<dbReference type="GO" id="GO:0005829">
    <property type="term" value="C:cytosol"/>
    <property type="evidence" value="ECO:0007669"/>
    <property type="project" value="TreeGrafter"/>
</dbReference>
<feature type="region of interest" description="Disordered" evidence="1">
    <location>
        <begin position="919"/>
        <end position="947"/>
    </location>
</feature>
<name>A0A183NY54_9TREM</name>
<proteinExistence type="predicted"/>